<gene>
    <name evidence="1" type="ORF">p0219_28</name>
</gene>
<name>A0A0H4IIP4_9CAUD</name>
<protein>
    <recommendedName>
        <fullName evidence="3">Tail fiber protein</fullName>
    </recommendedName>
</protein>
<dbReference type="EMBL" id="KJ133688">
    <property type="protein sequence ID" value="AKO59016.1"/>
    <property type="molecule type" value="Genomic_DNA"/>
</dbReference>
<accession>A0A0H4IIP4</accession>
<evidence type="ECO:0000313" key="1">
    <source>
        <dbReference type="EMBL" id="AKO59016.1"/>
    </source>
</evidence>
<evidence type="ECO:0008006" key="3">
    <source>
        <dbReference type="Google" id="ProtNLM"/>
    </source>
</evidence>
<proteinExistence type="predicted"/>
<organism evidence="1 2">
    <name type="scientific">Brucella phage 02_19</name>
    <dbReference type="NCBI Taxonomy" id="1667365"/>
    <lineage>
        <taxon>Viruses</taxon>
        <taxon>Duplodnaviria</taxon>
        <taxon>Heunggongvirae</taxon>
        <taxon>Uroviricota</taxon>
        <taxon>Caudoviricetes</taxon>
        <taxon>Perisivirus</taxon>
        <taxon>Perisivirus Tb</taxon>
    </lineage>
</organism>
<evidence type="ECO:0000313" key="2">
    <source>
        <dbReference type="Proteomes" id="UP000225110"/>
    </source>
</evidence>
<dbReference type="Proteomes" id="UP000225110">
    <property type="component" value="Segment"/>
</dbReference>
<reference evidence="1 2" key="1">
    <citation type="journal article" date="2015" name="Virol. J.">
        <title>Whole genome sequence comparison of ten diagnostic brucellaphages propagated on two Brucella abortus hosts.</title>
        <authorList>
            <person name="Tevdoradze E."/>
            <person name="Farlow J."/>
            <person name="Kotorashvili A."/>
            <person name="Skhirtladze N."/>
            <person name="Antadze I."/>
            <person name="Gunia S."/>
            <person name="Balarjishvili N."/>
            <person name="Kvachadze L."/>
            <person name="Kutateladze M."/>
        </authorList>
    </citation>
    <scope>NUCLEOTIDE SEQUENCE [LARGE SCALE GENOMIC DNA]</scope>
</reference>
<sequence>MVDIRPKGLPPAILPLRTGDAVIIDQGADGVRQTNPISFTDSVAPVATQSEAQTGSDNTKRMTPLRTKQSIASEVGVSIASKAQGDKADSAVQSVNGETGSAIVLDKGDIGLGNVDNTSDADKPISNATQTALNAKANASVTISAGTGLTGGGTLAANRTIALNSTSIASLAKADSSVQTVNGVSPTGGNVSVSAEEVRLQDSRSSALLESFAGSVNFVQTAGYNSVGDGGGALYRRVASEPVSVNKINNGDFSSDTGWVKGPGWSIASGKANHATGASGAISQAVAFVTDRKYRVTFTVSDRTTGTVTPQFLDGTAFAGTA</sequence>